<sequence>MFDVDQNEAAFTFDLDEEDELVTYGVGPCIAIAVVNQTQAWAGLCHYDNVHHRTPDLRGFLSAARQACEPGDAVEVWFGGGDNTDPETADEVNRAREAAQAAVQAYFPLTQQPLWLDAGGAYTVIVSATSADIAFELAPDDWSTGQ</sequence>
<protein>
    <submittedName>
        <fullName evidence="1">Uncharacterized protein</fullName>
    </submittedName>
</protein>
<dbReference type="OrthoDB" id="5240362at2"/>
<dbReference type="SUPFAM" id="SSF64438">
    <property type="entry name" value="CNF1/YfiH-like putative cysteine hydrolases"/>
    <property type="match status" value="1"/>
</dbReference>
<reference evidence="2" key="1">
    <citation type="submission" date="2018-05" db="EMBL/GenBank/DDBJ databases">
        <title>Complete Genome Sequence of Methylobacterium sp. 17SD2-17.</title>
        <authorList>
            <person name="Srinivasan S."/>
        </authorList>
    </citation>
    <scope>NUCLEOTIDE SEQUENCE [LARGE SCALE GENOMIC DNA]</scope>
    <source>
        <strain evidence="2">17SD2-17</strain>
    </source>
</reference>
<dbReference type="AlphaFoldDB" id="A0A2U8WB90"/>
<evidence type="ECO:0000313" key="1">
    <source>
        <dbReference type="EMBL" id="AWN42562.1"/>
    </source>
</evidence>
<accession>A0A2U8WB90</accession>
<keyword evidence="2" id="KW-1185">Reference proteome</keyword>
<dbReference type="InterPro" id="IPR011324">
    <property type="entry name" value="Cytotoxic_necrot_fac-like_cat"/>
</dbReference>
<name>A0A2U8WB90_9HYPH</name>
<dbReference type="RefSeq" id="WP_109892566.1">
    <property type="nucleotide sequence ID" value="NZ_CP029550.1"/>
</dbReference>
<dbReference type="EMBL" id="CP029550">
    <property type="protein sequence ID" value="AWN42562.1"/>
    <property type="molecule type" value="Genomic_DNA"/>
</dbReference>
<dbReference type="Proteomes" id="UP000245926">
    <property type="component" value="Chromosome"/>
</dbReference>
<dbReference type="KEGG" id="mets:DK389_21210"/>
<organism evidence="1 2">
    <name type="scientific">Methylobacterium durans</name>
    <dbReference type="NCBI Taxonomy" id="2202825"/>
    <lineage>
        <taxon>Bacteria</taxon>
        <taxon>Pseudomonadati</taxon>
        <taxon>Pseudomonadota</taxon>
        <taxon>Alphaproteobacteria</taxon>
        <taxon>Hyphomicrobiales</taxon>
        <taxon>Methylobacteriaceae</taxon>
        <taxon>Methylobacterium</taxon>
    </lineage>
</organism>
<evidence type="ECO:0000313" key="2">
    <source>
        <dbReference type="Proteomes" id="UP000245926"/>
    </source>
</evidence>
<proteinExistence type="predicted"/>
<gene>
    <name evidence="1" type="ORF">DK389_21210</name>
</gene>